<dbReference type="InterPro" id="IPR027385">
    <property type="entry name" value="Beta-barrel_OMP"/>
</dbReference>
<evidence type="ECO:0000256" key="1">
    <source>
        <dbReference type="ARBA" id="ARBA00022729"/>
    </source>
</evidence>
<accession>A0A7C6AET2</accession>
<organism evidence="3">
    <name type="scientific">candidate division WOR-3 bacterium</name>
    <dbReference type="NCBI Taxonomy" id="2052148"/>
    <lineage>
        <taxon>Bacteria</taxon>
        <taxon>Bacteria division WOR-3</taxon>
    </lineage>
</organism>
<evidence type="ECO:0000259" key="2">
    <source>
        <dbReference type="Pfam" id="PF13505"/>
    </source>
</evidence>
<dbReference type="EMBL" id="DTHJ01000047">
    <property type="protein sequence ID" value="HHS62377.1"/>
    <property type="molecule type" value="Genomic_DNA"/>
</dbReference>
<feature type="domain" description="Outer membrane protein beta-barrel" evidence="2">
    <location>
        <begin position="27"/>
        <end position="172"/>
    </location>
</feature>
<evidence type="ECO:0000313" key="3">
    <source>
        <dbReference type="EMBL" id="HHS62377.1"/>
    </source>
</evidence>
<protein>
    <recommendedName>
        <fullName evidence="2">Outer membrane protein beta-barrel domain-containing protein</fullName>
    </recommendedName>
</protein>
<sequence>MKRLIILISLPIAFIRAQIELPVKTFFGLQTGMNHSTFDPDDGAGNFSGFGFQIGLGMGVEFANIFGIQIAPTFKTTSFDRTVLNIDMGADYNNLYLPFTLQLKAGMLPVVPYLGLGFAGNFQLDGTVYLGSVKTSVDDLENDLLFLFSVGTDFKLTKVKITPEFSFNFNLTADDPDTQNRVESNYSFDISLGVYYTP</sequence>
<comment type="caution">
    <text evidence="3">The sequence shown here is derived from an EMBL/GenBank/DDBJ whole genome shotgun (WGS) entry which is preliminary data.</text>
</comment>
<reference evidence="3" key="1">
    <citation type="journal article" date="2020" name="mSystems">
        <title>Genome- and Community-Level Interaction Insights into Carbon Utilization and Element Cycling Functions of Hydrothermarchaeota in Hydrothermal Sediment.</title>
        <authorList>
            <person name="Zhou Z."/>
            <person name="Liu Y."/>
            <person name="Xu W."/>
            <person name="Pan J."/>
            <person name="Luo Z.H."/>
            <person name="Li M."/>
        </authorList>
    </citation>
    <scope>NUCLEOTIDE SEQUENCE [LARGE SCALE GENOMIC DNA]</scope>
    <source>
        <strain evidence="3">SpSt-783</strain>
    </source>
</reference>
<name>A0A7C6AET2_UNCW3</name>
<gene>
    <name evidence="3" type="ORF">ENV70_02000</name>
</gene>
<dbReference type="AlphaFoldDB" id="A0A7C6AET2"/>
<keyword evidence="1" id="KW-0732">Signal</keyword>
<dbReference type="Pfam" id="PF13505">
    <property type="entry name" value="OMP_b-brl"/>
    <property type="match status" value="1"/>
</dbReference>
<proteinExistence type="predicted"/>